<protein>
    <recommendedName>
        <fullName evidence="4">Trafficking protein particle complex subunit 12</fullName>
    </recommendedName>
</protein>
<dbReference type="EMBL" id="JBFDAA010000003">
    <property type="protein sequence ID" value="KAL1138964.1"/>
    <property type="molecule type" value="Genomic_DNA"/>
</dbReference>
<evidence type="ECO:0000313" key="2">
    <source>
        <dbReference type="EMBL" id="KAL1138964.1"/>
    </source>
</evidence>
<evidence type="ECO:0000256" key="1">
    <source>
        <dbReference type="PROSITE-ProRule" id="PRU00339"/>
    </source>
</evidence>
<dbReference type="Proteomes" id="UP001558652">
    <property type="component" value="Unassembled WGS sequence"/>
</dbReference>
<feature type="repeat" description="TPR" evidence="1">
    <location>
        <begin position="250"/>
        <end position="283"/>
    </location>
</feature>
<dbReference type="PANTHER" id="PTHR21581:SF6">
    <property type="entry name" value="TRAFFICKING PROTEIN PARTICLE COMPLEX SUBUNIT 12"/>
    <property type="match status" value="1"/>
</dbReference>
<reference evidence="2 3" key="1">
    <citation type="submission" date="2024-07" db="EMBL/GenBank/DDBJ databases">
        <title>Chromosome-level genome assembly of the water stick insect Ranatra chinensis (Heteroptera: Nepidae).</title>
        <authorList>
            <person name="Liu X."/>
        </authorList>
    </citation>
    <scope>NUCLEOTIDE SEQUENCE [LARGE SCALE GENOMIC DNA]</scope>
    <source>
        <strain evidence="2">Cailab_2021Rc</strain>
        <tissue evidence="2">Muscle</tissue>
    </source>
</reference>
<accession>A0ABD0YUR1</accession>
<dbReference type="InterPro" id="IPR019734">
    <property type="entry name" value="TPR_rpt"/>
</dbReference>
<evidence type="ECO:0000313" key="3">
    <source>
        <dbReference type="Proteomes" id="UP001558652"/>
    </source>
</evidence>
<name>A0ABD0YUR1_9HEMI</name>
<dbReference type="PANTHER" id="PTHR21581">
    <property type="entry name" value="D-ALANYL-D-ALANINE CARBOXYPEPTIDASE"/>
    <property type="match status" value="1"/>
</dbReference>
<evidence type="ECO:0008006" key="4">
    <source>
        <dbReference type="Google" id="ProtNLM"/>
    </source>
</evidence>
<dbReference type="SUPFAM" id="SSF48452">
    <property type="entry name" value="TPR-like"/>
    <property type="match status" value="1"/>
</dbReference>
<dbReference type="SMART" id="SM00028">
    <property type="entry name" value="TPR"/>
    <property type="match status" value="2"/>
</dbReference>
<dbReference type="InterPro" id="IPR011990">
    <property type="entry name" value="TPR-like_helical_dom_sf"/>
</dbReference>
<comment type="caution">
    <text evidence="2">The sequence shown here is derived from an EMBL/GenBank/DDBJ whole genome shotgun (WGS) entry which is preliminary data.</text>
</comment>
<organism evidence="2 3">
    <name type="scientific">Ranatra chinensis</name>
    <dbReference type="NCBI Taxonomy" id="642074"/>
    <lineage>
        <taxon>Eukaryota</taxon>
        <taxon>Metazoa</taxon>
        <taxon>Ecdysozoa</taxon>
        <taxon>Arthropoda</taxon>
        <taxon>Hexapoda</taxon>
        <taxon>Insecta</taxon>
        <taxon>Pterygota</taxon>
        <taxon>Neoptera</taxon>
        <taxon>Paraneoptera</taxon>
        <taxon>Hemiptera</taxon>
        <taxon>Heteroptera</taxon>
        <taxon>Panheteroptera</taxon>
        <taxon>Nepomorpha</taxon>
        <taxon>Nepidae</taxon>
        <taxon>Ranatrinae</taxon>
        <taxon>Ranatra</taxon>
    </lineage>
</organism>
<sequence length="366" mass="41363">MVDNVTQLVKHHFGEGEASHRKILTADDVSQDERGICDLIRADCLRAALNLTRRLLTPYGQKVTPHSVQLWFTRLSLLVKLSAYQIAEAEGAAWWHPDRPDLYYQFYPKLYGARPGTMLPFQMRLLLATLPAYIKRYPKALDRLYSILAVVRRILKNLDSGKKRELSKRVWTSRDARVSHSIVNVALMAKDYPLAVETLRGLIESNDSPNQKRALESALGRVLLQVGDVHSAERCFEASRALRGGGRPDVRELVDRGLALVANNNFRDAYDAFKKASTLDPYNIMVFNNMAVCLLYLGQLKNALTLLTTFIHNEPARTLTEPLLINVCTLFELESSRSDQNKQSLLRQVAKYKGDAINVACLKLLV</sequence>
<keyword evidence="1" id="KW-0802">TPR repeat</keyword>
<dbReference type="Gene3D" id="1.25.40.10">
    <property type="entry name" value="Tetratricopeptide repeat domain"/>
    <property type="match status" value="1"/>
</dbReference>
<gene>
    <name evidence="2" type="ORF">AAG570_009025</name>
</gene>
<proteinExistence type="predicted"/>
<dbReference type="PROSITE" id="PS50005">
    <property type="entry name" value="TPR"/>
    <property type="match status" value="1"/>
</dbReference>
<keyword evidence="3" id="KW-1185">Reference proteome</keyword>
<dbReference type="AlphaFoldDB" id="A0ABD0YUR1"/>